<evidence type="ECO:0000256" key="1">
    <source>
        <dbReference type="SAM" id="Phobius"/>
    </source>
</evidence>
<evidence type="ECO:0000313" key="2">
    <source>
        <dbReference type="EMBL" id="CAH0516166.1"/>
    </source>
</evidence>
<keyword evidence="1" id="KW-1133">Transmembrane helix</keyword>
<comment type="caution">
    <text evidence="2">The sequence shown here is derived from an EMBL/GenBank/DDBJ whole genome shotgun (WGS) entry which is preliminary data.</text>
</comment>
<keyword evidence="3" id="KW-1185">Reference proteome</keyword>
<keyword evidence="1" id="KW-0472">Membrane</keyword>
<proteinExistence type="predicted"/>
<organism evidence="2 3">
    <name type="scientific">Peronospora belbahrii</name>
    <dbReference type="NCBI Taxonomy" id="622444"/>
    <lineage>
        <taxon>Eukaryota</taxon>
        <taxon>Sar</taxon>
        <taxon>Stramenopiles</taxon>
        <taxon>Oomycota</taxon>
        <taxon>Peronosporomycetes</taxon>
        <taxon>Peronosporales</taxon>
        <taxon>Peronosporaceae</taxon>
        <taxon>Peronospora</taxon>
    </lineage>
</organism>
<protein>
    <submittedName>
        <fullName evidence="2">Uncharacterized protein</fullName>
    </submittedName>
</protein>
<gene>
    <name evidence="2" type="ORF">PBS001_LOCUS2851</name>
</gene>
<name>A0ABN8CV84_9STRA</name>
<feature type="transmembrane region" description="Helical" evidence="1">
    <location>
        <begin position="39"/>
        <end position="60"/>
    </location>
</feature>
<evidence type="ECO:0000313" key="3">
    <source>
        <dbReference type="Proteomes" id="UP001158986"/>
    </source>
</evidence>
<reference evidence="2 3" key="1">
    <citation type="submission" date="2021-11" db="EMBL/GenBank/DDBJ databases">
        <authorList>
            <person name="Islam A."/>
            <person name="Islam S."/>
            <person name="Flora M.S."/>
            <person name="Rahman M."/>
            <person name="Ziaur R.M."/>
            <person name="Epstein J.H."/>
            <person name="Hassan M."/>
            <person name="Klassen M."/>
            <person name="Woodard K."/>
            <person name="Webb A."/>
            <person name="Webby R.J."/>
            <person name="El Zowalaty M.E."/>
        </authorList>
    </citation>
    <scope>NUCLEOTIDE SEQUENCE [LARGE SCALE GENOMIC DNA]</scope>
    <source>
        <strain evidence="2">Pbs1</strain>
    </source>
</reference>
<accession>A0ABN8CV84</accession>
<dbReference type="EMBL" id="CAKLCB010000154">
    <property type="protein sequence ID" value="CAH0516166.1"/>
    <property type="molecule type" value="Genomic_DNA"/>
</dbReference>
<sequence length="102" mass="11156">MSMEGEIIAPAPSVWTIMMEHAVDLQKDLITLLETKKNVLLVTFSSGLVLGTVLGCLCGCCTRRGTKSAKDWSMNVTSYACGVFDMLYFSSKLLKRDSSTPL</sequence>
<keyword evidence="1" id="KW-0812">Transmembrane</keyword>
<dbReference type="Proteomes" id="UP001158986">
    <property type="component" value="Unassembled WGS sequence"/>
</dbReference>